<sequence length="171" mass="18465">LLPKKDNEDDNENGDELLQVHVDVCLTNQHNYKPEVVIAESLVPLTTNHDAETESQDIGGISKHEAAKEDPSLIKSPGLSTTIVPATAIPTKAPPETKSKSFTAWANLFSTATHNFCFPVAHVIILAAPLTVRSHKQVAPVIGNSEMISTSFTKPQGKHDINTDDGSQGRH</sequence>
<reference evidence="2" key="2">
    <citation type="submission" date="2014-07" db="EMBL/GenBank/DDBJ databases">
        <authorList>
            <person name="Hull J."/>
        </authorList>
    </citation>
    <scope>NUCLEOTIDE SEQUENCE</scope>
</reference>
<name>A0A0A9Z6M6_LYGHE</name>
<feature type="region of interest" description="Disordered" evidence="1">
    <location>
        <begin position="149"/>
        <end position="171"/>
    </location>
</feature>
<protein>
    <submittedName>
        <fullName evidence="2">NADPH-dependent 7-cyano-7-deazaguanine reductase</fullName>
    </submittedName>
</protein>
<reference evidence="2" key="1">
    <citation type="journal article" date="2014" name="PLoS ONE">
        <title>Transcriptome-Based Identification of ABC Transporters in the Western Tarnished Plant Bug Lygus hesperus.</title>
        <authorList>
            <person name="Hull J.J."/>
            <person name="Chaney K."/>
            <person name="Geib S.M."/>
            <person name="Fabrick J.A."/>
            <person name="Brent C.S."/>
            <person name="Walsh D."/>
            <person name="Lavine L.C."/>
        </authorList>
    </citation>
    <scope>NUCLEOTIDE SEQUENCE</scope>
</reference>
<feature type="non-terminal residue" evidence="2">
    <location>
        <position position="171"/>
    </location>
</feature>
<dbReference type="AlphaFoldDB" id="A0A0A9Z6M6"/>
<gene>
    <name evidence="2" type="primary">queF_1</name>
    <name evidence="2" type="ORF">CM83_104972</name>
</gene>
<proteinExistence type="predicted"/>
<dbReference type="EMBL" id="GBHO01004596">
    <property type="protein sequence ID" value="JAG39008.1"/>
    <property type="molecule type" value="Transcribed_RNA"/>
</dbReference>
<evidence type="ECO:0000256" key="1">
    <source>
        <dbReference type="SAM" id="MobiDB-lite"/>
    </source>
</evidence>
<accession>A0A0A9Z6M6</accession>
<evidence type="ECO:0000313" key="2">
    <source>
        <dbReference type="EMBL" id="JAG39008.1"/>
    </source>
</evidence>
<organism evidence="2">
    <name type="scientific">Lygus hesperus</name>
    <name type="common">Western plant bug</name>
    <dbReference type="NCBI Taxonomy" id="30085"/>
    <lineage>
        <taxon>Eukaryota</taxon>
        <taxon>Metazoa</taxon>
        <taxon>Ecdysozoa</taxon>
        <taxon>Arthropoda</taxon>
        <taxon>Hexapoda</taxon>
        <taxon>Insecta</taxon>
        <taxon>Pterygota</taxon>
        <taxon>Neoptera</taxon>
        <taxon>Paraneoptera</taxon>
        <taxon>Hemiptera</taxon>
        <taxon>Heteroptera</taxon>
        <taxon>Panheteroptera</taxon>
        <taxon>Cimicomorpha</taxon>
        <taxon>Miridae</taxon>
        <taxon>Mirini</taxon>
        <taxon>Lygus</taxon>
    </lineage>
</organism>
<feature type="non-terminal residue" evidence="2">
    <location>
        <position position="1"/>
    </location>
</feature>